<dbReference type="EMBL" id="CAWUOM010000208">
    <property type="protein sequence ID" value="CAK7275195.1"/>
    <property type="molecule type" value="Genomic_DNA"/>
</dbReference>
<accession>A0ABP0E3N7</accession>
<organism evidence="2 3">
    <name type="scientific">Sporothrix epigloea</name>
    <dbReference type="NCBI Taxonomy" id="1892477"/>
    <lineage>
        <taxon>Eukaryota</taxon>
        <taxon>Fungi</taxon>
        <taxon>Dikarya</taxon>
        <taxon>Ascomycota</taxon>
        <taxon>Pezizomycotina</taxon>
        <taxon>Sordariomycetes</taxon>
        <taxon>Sordariomycetidae</taxon>
        <taxon>Ophiostomatales</taxon>
        <taxon>Ophiostomataceae</taxon>
        <taxon>Sporothrix</taxon>
    </lineage>
</organism>
<feature type="region of interest" description="Disordered" evidence="1">
    <location>
        <begin position="1"/>
        <end position="40"/>
    </location>
</feature>
<evidence type="ECO:0000313" key="3">
    <source>
        <dbReference type="Proteomes" id="UP001642501"/>
    </source>
</evidence>
<keyword evidence="3" id="KW-1185">Reference proteome</keyword>
<protein>
    <submittedName>
        <fullName evidence="2">Uncharacterized protein</fullName>
    </submittedName>
</protein>
<evidence type="ECO:0000313" key="2">
    <source>
        <dbReference type="EMBL" id="CAK7275195.1"/>
    </source>
</evidence>
<gene>
    <name evidence="2" type="ORF">SEPCBS57363_006555</name>
</gene>
<proteinExistence type="predicted"/>
<sequence>MEEVQREIERLHQLLAERTEENEEERRQKEEERQQKEKLQQLQSPTRLLAYLSLVDELLFRSLTVETDTHKSSAPGTTDVSGRFYPKHFLAWTDFDTLHADLFAQLETTLGSDALYPSRTAL</sequence>
<comment type="caution">
    <text evidence="2">The sequence shown here is derived from an EMBL/GenBank/DDBJ whole genome shotgun (WGS) entry which is preliminary data.</text>
</comment>
<dbReference type="Proteomes" id="UP001642501">
    <property type="component" value="Unassembled WGS sequence"/>
</dbReference>
<name>A0ABP0E3N7_9PEZI</name>
<evidence type="ECO:0000256" key="1">
    <source>
        <dbReference type="SAM" id="MobiDB-lite"/>
    </source>
</evidence>
<reference evidence="2 3" key="1">
    <citation type="submission" date="2024-01" db="EMBL/GenBank/DDBJ databases">
        <authorList>
            <person name="Allen C."/>
            <person name="Tagirdzhanova G."/>
        </authorList>
    </citation>
    <scope>NUCLEOTIDE SEQUENCE [LARGE SCALE GENOMIC DNA]</scope>
    <source>
        <strain evidence="2 3">CBS 573.63</strain>
    </source>
</reference>
<feature type="compositionally biased region" description="Basic and acidic residues" evidence="1">
    <location>
        <begin position="1"/>
        <end position="39"/>
    </location>
</feature>